<dbReference type="RefSeq" id="WP_231318240.1">
    <property type="nucleotide sequence ID" value="NZ_CP088156.1"/>
</dbReference>
<dbReference type="PIRSF" id="PIRSF031900">
    <property type="entry name" value="UCP031900"/>
    <property type="match status" value="1"/>
</dbReference>
<dbReference type="EMBL" id="CP088156">
    <property type="protein sequence ID" value="UFZ02451.1"/>
    <property type="molecule type" value="Genomic_DNA"/>
</dbReference>
<keyword evidence="3" id="KW-1185">Reference proteome</keyword>
<protein>
    <submittedName>
        <fullName evidence="2">Esterase-like activity of phytase family protein</fullName>
    </submittedName>
</protein>
<evidence type="ECO:0000259" key="1">
    <source>
        <dbReference type="Pfam" id="PF13449"/>
    </source>
</evidence>
<evidence type="ECO:0000313" key="2">
    <source>
        <dbReference type="EMBL" id="UFZ02451.1"/>
    </source>
</evidence>
<reference evidence="2" key="1">
    <citation type="journal article" date="2024" name="Antonie Van Leeuwenhoek">
        <title>Bradyrhizobium ontarionense sp. nov., a novel bacterial symbiont isolated from Aeschynomene indica (Indian jointvetch), harbours photosynthesis, nitrogen fixation and nitrous oxide (N2O) reductase genes.</title>
        <authorList>
            <person name="Bromfield E.S.P."/>
            <person name="Cloutier S."/>
        </authorList>
    </citation>
    <scope>NUCLEOTIDE SEQUENCE</scope>
    <source>
        <strain evidence="2">A19</strain>
    </source>
</reference>
<dbReference type="InterPro" id="IPR027372">
    <property type="entry name" value="Phytase-like_dom"/>
</dbReference>
<dbReference type="InterPro" id="IPR014567">
    <property type="entry name" value="UCP031900"/>
</dbReference>
<name>A0ABY3R575_9BRAD</name>
<gene>
    <name evidence="2" type="ORF">LQG66_24565</name>
</gene>
<sequence>MVPNANSGRRRFLALAIGGVSAFACSRTARAQLAPTPVRNRAATDEHSVTSAVRLEVRARPLPSFDLRDRSHVRFGRLEYRSGLALTSSYPGFGGLSGIRLDARGDRFLAISDKGGWFTGRIAYSGREMVGLADVEAAPLLGPDGRPITARGWYDSESIARDGDIVYVGLERVNQLLRYDFAKGGTGARSEIVPLPPAAKRLPNNKGLEALVFVPKGLPLAGTLIAMSERGLDANGNLLAFLIGGPSAGQFSIRRSNDFDVSDAVLLPSGDLLVLERKFSLFNGVGIRIRRLALAEIAPDALVDGPEIFAADLGQEIDNLEGIDAHVTPEGETVLTLVSDDNFSLIQRTLLLQFTLVN</sequence>
<proteinExistence type="predicted"/>
<accession>A0ABY3R575</accession>
<feature type="domain" description="Phytase-like" evidence="1">
    <location>
        <begin position="92"/>
        <end position="343"/>
    </location>
</feature>
<dbReference type="Proteomes" id="UP001431010">
    <property type="component" value="Chromosome"/>
</dbReference>
<evidence type="ECO:0000313" key="3">
    <source>
        <dbReference type="Proteomes" id="UP001431010"/>
    </source>
</evidence>
<organism evidence="2 3">
    <name type="scientific">Bradyrhizobium ontarionense</name>
    <dbReference type="NCBI Taxonomy" id="2898149"/>
    <lineage>
        <taxon>Bacteria</taxon>
        <taxon>Pseudomonadati</taxon>
        <taxon>Pseudomonadota</taxon>
        <taxon>Alphaproteobacteria</taxon>
        <taxon>Hyphomicrobiales</taxon>
        <taxon>Nitrobacteraceae</taxon>
        <taxon>Bradyrhizobium</taxon>
    </lineage>
</organism>
<dbReference type="Pfam" id="PF13449">
    <property type="entry name" value="Phytase-like"/>
    <property type="match status" value="1"/>
</dbReference>